<evidence type="ECO:0000313" key="12">
    <source>
        <dbReference type="EMBL" id="MXO88223.1"/>
    </source>
</evidence>
<feature type="transmembrane region" description="Helical" evidence="9">
    <location>
        <begin position="342"/>
        <end position="361"/>
    </location>
</feature>
<evidence type="ECO:0000259" key="11">
    <source>
        <dbReference type="PROSITE" id="PS50156"/>
    </source>
</evidence>
<dbReference type="PROSITE" id="PS50156">
    <property type="entry name" value="SSD"/>
    <property type="match status" value="1"/>
</dbReference>
<dbReference type="PRINTS" id="PR00702">
    <property type="entry name" value="ACRIFLAVINRP"/>
</dbReference>
<feature type="transmembrane region" description="Helical" evidence="9">
    <location>
        <begin position="875"/>
        <end position="894"/>
    </location>
</feature>
<feature type="transmembrane region" description="Helical" evidence="9">
    <location>
        <begin position="397"/>
        <end position="418"/>
    </location>
</feature>
<feature type="transmembrane region" description="Helical" evidence="9">
    <location>
        <begin position="981"/>
        <end position="1003"/>
    </location>
</feature>
<dbReference type="Gene3D" id="3.30.70.1320">
    <property type="entry name" value="Multidrug efflux transporter AcrB pore domain like"/>
    <property type="match status" value="1"/>
</dbReference>
<feature type="transmembrane region" description="Helical" evidence="9">
    <location>
        <begin position="439"/>
        <end position="459"/>
    </location>
</feature>
<comment type="caution">
    <text evidence="12">The sequence shown here is derived from an EMBL/GenBank/DDBJ whole genome shotgun (WGS) entry which is preliminary data.</text>
</comment>
<feature type="transmembrane region" description="Helical" evidence="9">
    <location>
        <begin position="901"/>
        <end position="922"/>
    </location>
</feature>
<feature type="domain" description="SSD" evidence="11">
    <location>
        <begin position="333"/>
        <end position="496"/>
    </location>
</feature>
<keyword evidence="7 9" id="KW-1133">Transmembrane helix</keyword>
<evidence type="ECO:0000256" key="5">
    <source>
        <dbReference type="ARBA" id="ARBA00022519"/>
    </source>
</evidence>
<evidence type="ECO:0000256" key="4">
    <source>
        <dbReference type="ARBA" id="ARBA00022475"/>
    </source>
</evidence>
<keyword evidence="4" id="KW-1003">Cell membrane</keyword>
<reference evidence="12 13" key="1">
    <citation type="submission" date="2019-12" db="EMBL/GenBank/DDBJ databases">
        <title>Genomic-based taxomic classification of the family Erythrobacteraceae.</title>
        <authorList>
            <person name="Xu L."/>
        </authorList>
    </citation>
    <scope>NUCLEOTIDE SEQUENCE [LARGE SCALE GENOMIC DNA]</scope>
    <source>
        <strain evidence="12 13">JCM 16339</strain>
    </source>
</reference>
<feature type="transmembrane region" description="Helical" evidence="9">
    <location>
        <begin position="471"/>
        <end position="498"/>
    </location>
</feature>
<dbReference type="OrthoDB" id="9807350at2"/>
<dbReference type="InterPro" id="IPR000731">
    <property type="entry name" value="SSD"/>
</dbReference>
<evidence type="ECO:0000256" key="2">
    <source>
        <dbReference type="ARBA" id="ARBA00010942"/>
    </source>
</evidence>
<evidence type="ECO:0000256" key="8">
    <source>
        <dbReference type="ARBA" id="ARBA00023136"/>
    </source>
</evidence>
<comment type="subcellular location">
    <subcellularLocation>
        <location evidence="1 9">Cell inner membrane</location>
        <topology evidence="1 9">Multi-pass membrane protein</topology>
    </subcellularLocation>
</comment>
<dbReference type="GO" id="GO:0005886">
    <property type="term" value="C:plasma membrane"/>
    <property type="evidence" value="ECO:0007669"/>
    <property type="project" value="UniProtKB-SubCell"/>
</dbReference>
<dbReference type="InterPro" id="IPR004764">
    <property type="entry name" value="MdtF-like"/>
</dbReference>
<dbReference type="SUPFAM" id="SSF82693">
    <property type="entry name" value="Multidrug efflux transporter AcrB pore domain, PN1, PN2, PC1 and PC2 subdomains"/>
    <property type="match status" value="4"/>
</dbReference>
<organism evidence="12 13">
    <name type="scientific">Alteraurantiacibacter aestuarii</name>
    <dbReference type="NCBI Taxonomy" id="650004"/>
    <lineage>
        <taxon>Bacteria</taxon>
        <taxon>Pseudomonadati</taxon>
        <taxon>Pseudomonadota</taxon>
        <taxon>Alphaproteobacteria</taxon>
        <taxon>Sphingomonadales</taxon>
        <taxon>Erythrobacteraceae</taxon>
        <taxon>Alteraurantiacibacter</taxon>
    </lineage>
</organism>
<dbReference type="Pfam" id="PF00873">
    <property type="entry name" value="ACR_tran"/>
    <property type="match status" value="1"/>
</dbReference>
<keyword evidence="6 9" id="KW-0812">Transmembrane</keyword>
<evidence type="ECO:0000313" key="13">
    <source>
        <dbReference type="Proteomes" id="UP000435243"/>
    </source>
</evidence>
<feature type="transmembrane region" description="Helical" evidence="9">
    <location>
        <begin position="1009"/>
        <end position="1034"/>
    </location>
</feature>
<dbReference type="Gene3D" id="3.30.2090.10">
    <property type="entry name" value="Multidrug efflux transporter AcrB TolC docking domain, DN and DC subdomains"/>
    <property type="match status" value="2"/>
</dbReference>
<evidence type="ECO:0000256" key="3">
    <source>
        <dbReference type="ARBA" id="ARBA00022448"/>
    </source>
</evidence>
<evidence type="ECO:0000256" key="1">
    <source>
        <dbReference type="ARBA" id="ARBA00004429"/>
    </source>
</evidence>
<dbReference type="PANTHER" id="PTHR32063:SF11">
    <property type="entry name" value="CATION OR DRUG EFFLUX SYSTEM PROTEIN"/>
    <property type="match status" value="1"/>
</dbReference>
<dbReference type="SUPFAM" id="SSF82866">
    <property type="entry name" value="Multidrug efflux transporter AcrB transmembrane domain"/>
    <property type="match status" value="2"/>
</dbReference>
<proteinExistence type="inferred from homology"/>
<dbReference type="RefSeq" id="WP_160590357.1">
    <property type="nucleotide sequence ID" value="NZ_BAAAFP010000001.1"/>
</dbReference>
<dbReference type="EMBL" id="WTYY01000003">
    <property type="protein sequence ID" value="MXO88223.1"/>
    <property type="molecule type" value="Genomic_DNA"/>
</dbReference>
<dbReference type="SUPFAM" id="SSF82714">
    <property type="entry name" value="Multidrug efflux transporter AcrB TolC docking domain, DN and DC subdomains"/>
    <property type="match status" value="2"/>
</dbReference>
<dbReference type="FunFam" id="1.20.1640.10:FF:000001">
    <property type="entry name" value="Efflux pump membrane transporter"/>
    <property type="match status" value="1"/>
</dbReference>
<dbReference type="InterPro" id="IPR001036">
    <property type="entry name" value="Acrflvin-R"/>
</dbReference>
<accession>A0A844ZKY6</accession>
<dbReference type="InterPro" id="IPR027463">
    <property type="entry name" value="AcrB_DN_DC_subdom"/>
</dbReference>
<feature type="region of interest" description="Disordered" evidence="10">
    <location>
        <begin position="1047"/>
        <end position="1067"/>
    </location>
</feature>
<feature type="transmembrane region" description="Helical" evidence="9">
    <location>
        <begin position="368"/>
        <end position="391"/>
    </location>
</feature>
<keyword evidence="3 9" id="KW-0813">Transport</keyword>
<evidence type="ECO:0000256" key="9">
    <source>
        <dbReference type="RuleBase" id="RU364070"/>
    </source>
</evidence>
<name>A0A844ZKY6_9SPHN</name>
<evidence type="ECO:0000256" key="7">
    <source>
        <dbReference type="ARBA" id="ARBA00022989"/>
    </source>
</evidence>
<feature type="transmembrane region" description="Helical" evidence="9">
    <location>
        <begin position="549"/>
        <end position="570"/>
    </location>
</feature>
<dbReference type="Gene3D" id="3.30.70.1430">
    <property type="entry name" value="Multidrug efflux transporter AcrB pore domain"/>
    <property type="match status" value="2"/>
</dbReference>
<sequence>MRLSRFFIDRPIFAGVIAIIITLVGAISYFFLPVSQYPEVVPPTVTVNAVYPGASAETVADTVANPIEQEINGVDGMLYLSSQSTGDGRVTITVTFEPGTDLDQAQVLVQNRVAIAEPRLPEEVQRLGIVTAKTTPDFLLVVNLISPDDSLTREYISNYAQTRIKDRLARIEGVGAVQLFGSRELAMRVWIDPGRAAGLGLTAGDIVRALRAQNVQVAAGTLGQQPSPDAAFQVNVETQGRFTDPQQFENVVIRTDAEGRQVRVGDVARVEIGAQDYSTSAYLDEMDSVIIPVQQEPGSNALASAEEVQAVMEELAADFPAGLEYRIVYNPTDFISQSIDEVIRTLIEAIALVVIVIVAFLQKWRASIIPVLAIPISLVGSFAVLATLGYSLNNLSLFGLVLAIGIVVDDAIVVVENVERNLERGMSPLDAARFSMDEVGAALIAIVLVLCAVFVPTLFIGGLSGAFYQQFAVTISSATVISLIVSLTLSPALSALLLRKHEQLPASAPRWRRVIERAGDAFNRGFERFSNAYGNWTARLVRMPRRMMVIYAALIGLTGFAIIATPAGFIPQQDQGYFLTVIQLPPGSSTARTDEVMKKVAERMLPIDGISGTVMLSGFDGTSETQSASSAAAYWVLDDFEDRAASGQTIDALMQQAQAATADINEARLMIVKPPVIRGIGSAGGFRMMIEDRNGEGYRALQQQAYAVIAEANQREGLAGVYTFFDTGTPRVRANIDRDKAQMLGVAPSSIFETLQVYLGSAFINDFNLLGRTYRVTAQADAQYRDDAADIAALYTRSENGAMVPLGSVATLSDTTGPYRVTRYNLVPAVAVDGDTAPGYSSGQSLETMEAVAQEVLPRNFDTEWTGIAYQQDTAGNTAVLIVGLAVLLVFLVLAAQYESLIMPLSIILIVPMCLLAAMAGVNLRGLDNNVLTQIGLVVLIALAAKNAILIVEFARQGEEQDGLSPVEAAVQAARTRLRPILMTSFAFILGSVPLVIATGAGAELRQALGTAVCFGMLGVTGFGLIFTPTFYVVCRALGDRIAGLRASGSGTEDRDRHDDAQMTPAE</sequence>
<dbReference type="Proteomes" id="UP000435243">
    <property type="component" value="Unassembled WGS sequence"/>
</dbReference>
<dbReference type="GO" id="GO:0042910">
    <property type="term" value="F:xenobiotic transmembrane transporter activity"/>
    <property type="evidence" value="ECO:0007669"/>
    <property type="project" value="TreeGrafter"/>
</dbReference>
<gene>
    <name evidence="12" type="ORF">GRI32_05660</name>
</gene>
<feature type="transmembrane region" description="Helical" evidence="9">
    <location>
        <begin position="12"/>
        <end position="32"/>
    </location>
</feature>
<keyword evidence="8 9" id="KW-0472">Membrane</keyword>
<dbReference type="FunFam" id="3.30.70.1430:FF:000001">
    <property type="entry name" value="Efflux pump membrane transporter"/>
    <property type="match status" value="1"/>
</dbReference>
<dbReference type="NCBIfam" id="NF000282">
    <property type="entry name" value="RND_permease_1"/>
    <property type="match status" value="1"/>
</dbReference>
<keyword evidence="5 9" id="KW-0997">Cell inner membrane</keyword>
<dbReference type="Gene3D" id="3.30.70.1440">
    <property type="entry name" value="Multidrug efflux transporter AcrB pore domain"/>
    <property type="match status" value="1"/>
</dbReference>
<dbReference type="NCBIfam" id="TIGR00915">
    <property type="entry name" value="2A0602"/>
    <property type="match status" value="1"/>
</dbReference>
<comment type="similarity">
    <text evidence="2 9">Belongs to the resistance-nodulation-cell division (RND) (TC 2.A.6) family.</text>
</comment>
<keyword evidence="13" id="KW-1185">Reference proteome</keyword>
<dbReference type="PANTHER" id="PTHR32063">
    <property type="match status" value="1"/>
</dbReference>
<dbReference type="GO" id="GO:0009636">
    <property type="term" value="P:response to toxic substance"/>
    <property type="evidence" value="ECO:0007669"/>
    <property type="project" value="UniProtKB-ARBA"/>
</dbReference>
<evidence type="ECO:0000256" key="6">
    <source>
        <dbReference type="ARBA" id="ARBA00022692"/>
    </source>
</evidence>
<evidence type="ECO:0000256" key="10">
    <source>
        <dbReference type="SAM" id="MobiDB-lite"/>
    </source>
</evidence>
<feature type="compositionally biased region" description="Basic and acidic residues" evidence="10">
    <location>
        <begin position="1052"/>
        <end position="1061"/>
    </location>
</feature>
<protein>
    <recommendedName>
        <fullName evidence="9">Efflux pump membrane transporter</fullName>
    </recommendedName>
</protein>
<feature type="transmembrane region" description="Helical" evidence="9">
    <location>
        <begin position="934"/>
        <end position="955"/>
    </location>
</feature>
<dbReference type="AlphaFoldDB" id="A0A844ZKY6"/>
<dbReference type="Gene3D" id="1.20.1640.10">
    <property type="entry name" value="Multidrug efflux transporter AcrB transmembrane domain"/>
    <property type="match status" value="2"/>
</dbReference>
<dbReference type="GO" id="GO:0015562">
    <property type="term" value="F:efflux transmembrane transporter activity"/>
    <property type="evidence" value="ECO:0007669"/>
    <property type="project" value="InterPro"/>
</dbReference>